<dbReference type="Proteomes" id="UP001634394">
    <property type="component" value="Unassembled WGS sequence"/>
</dbReference>
<dbReference type="AlphaFoldDB" id="A0ABD3XVA4"/>
<proteinExistence type="predicted"/>
<protein>
    <submittedName>
        <fullName evidence="1">Uncharacterized protein</fullName>
    </submittedName>
</protein>
<accession>A0ABD3XVA4</accession>
<gene>
    <name evidence="1" type="ORF">ACJMK2_001298</name>
</gene>
<feature type="non-terminal residue" evidence="1">
    <location>
        <position position="80"/>
    </location>
</feature>
<name>A0ABD3XVA4_SINWO</name>
<evidence type="ECO:0000313" key="1">
    <source>
        <dbReference type="EMBL" id="KAL3888938.1"/>
    </source>
</evidence>
<reference evidence="1 2" key="1">
    <citation type="submission" date="2024-11" db="EMBL/GenBank/DDBJ databases">
        <title>Chromosome-level genome assembly of the freshwater bivalve Anodonta woodiana.</title>
        <authorList>
            <person name="Chen X."/>
        </authorList>
    </citation>
    <scope>NUCLEOTIDE SEQUENCE [LARGE SCALE GENOMIC DNA]</scope>
    <source>
        <strain evidence="1">MN2024</strain>
        <tissue evidence="1">Gills</tissue>
    </source>
</reference>
<dbReference type="EMBL" id="JBJQND010000001">
    <property type="protein sequence ID" value="KAL3888938.1"/>
    <property type="molecule type" value="Genomic_DNA"/>
</dbReference>
<organism evidence="1 2">
    <name type="scientific">Sinanodonta woodiana</name>
    <name type="common">Chinese pond mussel</name>
    <name type="synonym">Anodonta woodiana</name>
    <dbReference type="NCBI Taxonomy" id="1069815"/>
    <lineage>
        <taxon>Eukaryota</taxon>
        <taxon>Metazoa</taxon>
        <taxon>Spiralia</taxon>
        <taxon>Lophotrochozoa</taxon>
        <taxon>Mollusca</taxon>
        <taxon>Bivalvia</taxon>
        <taxon>Autobranchia</taxon>
        <taxon>Heteroconchia</taxon>
        <taxon>Palaeoheterodonta</taxon>
        <taxon>Unionida</taxon>
        <taxon>Unionoidea</taxon>
        <taxon>Unionidae</taxon>
        <taxon>Unioninae</taxon>
        <taxon>Sinanodonta</taxon>
    </lineage>
</organism>
<evidence type="ECO:0000313" key="2">
    <source>
        <dbReference type="Proteomes" id="UP001634394"/>
    </source>
</evidence>
<sequence length="80" mass="9246">VDKLYKGLEHRGVSINVSIRAFKVFKTEGEFPHILASLDETEKKQPWKMDVDNYLTDVSEWDIDVGSKDLPSYDQVILFT</sequence>
<keyword evidence="2" id="KW-1185">Reference proteome</keyword>
<feature type="non-terminal residue" evidence="1">
    <location>
        <position position="1"/>
    </location>
</feature>
<comment type="caution">
    <text evidence="1">The sequence shown here is derived from an EMBL/GenBank/DDBJ whole genome shotgun (WGS) entry which is preliminary data.</text>
</comment>